<gene>
    <name evidence="3" type="ORF">MU0053_000647</name>
</gene>
<proteinExistence type="predicted"/>
<dbReference type="EMBL" id="OY726397">
    <property type="protein sequence ID" value="CAJ1496431.1"/>
    <property type="molecule type" value="Genomic_DNA"/>
</dbReference>
<reference evidence="3 4" key="1">
    <citation type="submission" date="2023-08" db="EMBL/GenBank/DDBJ databases">
        <authorList>
            <person name="Folkvardsen B D."/>
            <person name="Norman A."/>
        </authorList>
    </citation>
    <scope>NUCLEOTIDE SEQUENCE [LARGE SCALE GENOMIC DNA]</scope>
    <source>
        <strain evidence="3 4">Mu0053</strain>
    </source>
</reference>
<dbReference type="Proteomes" id="UP001190465">
    <property type="component" value="Chromosome"/>
</dbReference>
<evidence type="ECO:0000313" key="3">
    <source>
        <dbReference type="EMBL" id="CAJ1496431.1"/>
    </source>
</evidence>
<dbReference type="InterPro" id="IPR013228">
    <property type="entry name" value="PE-PPE_C"/>
</dbReference>
<feature type="region of interest" description="Disordered" evidence="1">
    <location>
        <begin position="491"/>
        <end position="542"/>
    </location>
</feature>
<dbReference type="RefSeq" id="WP_308480985.1">
    <property type="nucleotide sequence ID" value="NZ_OY726397.1"/>
</dbReference>
<dbReference type="InterPro" id="IPR029058">
    <property type="entry name" value="AB_hydrolase_fold"/>
</dbReference>
<evidence type="ECO:0000259" key="2">
    <source>
        <dbReference type="Pfam" id="PF08237"/>
    </source>
</evidence>
<evidence type="ECO:0000313" key="4">
    <source>
        <dbReference type="Proteomes" id="UP001190465"/>
    </source>
</evidence>
<dbReference type="Gene3D" id="3.40.50.1820">
    <property type="entry name" value="alpha/beta hydrolase"/>
    <property type="match status" value="1"/>
</dbReference>
<dbReference type="SUPFAM" id="SSF53474">
    <property type="entry name" value="alpha/beta-Hydrolases"/>
    <property type="match status" value="1"/>
</dbReference>
<protein>
    <submittedName>
        <fullName evidence="3">PE-PPE domain-containing protein</fullName>
    </submittedName>
</protein>
<feature type="compositionally biased region" description="Low complexity" evidence="1">
    <location>
        <begin position="533"/>
        <end position="542"/>
    </location>
</feature>
<name>A0ABN9N0R2_9MYCO</name>
<sequence length="542" mass="56579">MRQAFRGLFVLTFALLGVVAVAVAGTITSFVALAATALIVPGTGTPNANVLPGYMQNAVSRYLTQTRCFVNGVANGCDVAVPDPSANLIGINYPASFWPMPFPGWCEPGTCKKWNVSVGQGVSALNAEVIEQWTANPNEDIVIFGYSQGGAVVSNELRNLDQLPPEIKDQLQVVMIGNIANPDGGLWQRLRPISILGELLLDATFGPPMITDSGIPITNIGFEYDPVVYAPRYWGNPLAMLNAIAAFDNVHGYYLAGPNRPGTGTMPYGYTDAELAAAIADPNNIRYGGHDPDSPNKYIMIPARSLPLANLILSLAESTGTTPVVKPLVDLLSPAAKVLIDLGYDWSGDPDVPKSLSLLPFNPFNNWVEVGVDLVEALAEGVHNVVGGPGAVATTGPPAAPVEGLSVLADPAPAPKPLAERVRALAAAEQKSPEVVAVGAAADGALETPAAEPAEGIDTEPAKKPAELSAKKLRKDLRGAVKTFFGKGAKKNGLAKGLKNGRGDKDVEQKQDEGATAAENDTEKAPADGDDGNAGNDAKQAA</sequence>
<accession>A0ABN9N0R2</accession>
<feature type="domain" description="PE-PPE" evidence="2">
    <location>
        <begin position="84"/>
        <end position="345"/>
    </location>
</feature>
<keyword evidence="4" id="KW-1185">Reference proteome</keyword>
<feature type="compositionally biased region" description="Basic and acidic residues" evidence="1">
    <location>
        <begin position="460"/>
        <end position="469"/>
    </location>
</feature>
<dbReference type="Pfam" id="PF08237">
    <property type="entry name" value="PE-PPE"/>
    <property type="match status" value="1"/>
</dbReference>
<organism evidence="3 4">
    <name type="scientific">[Mycobacterium] burgundiense</name>
    <dbReference type="NCBI Taxonomy" id="3064286"/>
    <lineage>
        <taxon>Bacteria</taxon>
        <taxon>Bacillati</taxon>
        <taxon>Actinomycetota</taxon>
        <taxon>Actinomycetes</taxon>
        <taxon>Mycobacteriales</taxon>
        <taxon>Mycobacteriaceae</taxon>
        <taxon>Mycolicibacterium</taxon>
    </lineage>
</organism>
<evidence type="ECO:0000256" key="1">
    <source>
        <dbReference type="SAM" id="MobiDB-lite"/>
    </source>
</evidence>
<feature type="region of interest" description="Disordered" evidence="1">
    <location>
        <begin position="450"/>
        <end position="469"/>
    </location>
</feature>
<feature type="compositionally biased region" description="Basic and acidic residues" evidence="1">
    <location>
        <begin position="501"/>
        <end position="513"/>
    </location>
</feature>